<proteinExistence type="predicted"/>
<sequence>MLLLGGPHRLIIRSSTPDFRGLSQGIPPSLNPGNQIGQFETLTSEPEMPSPPPYEECVNSKGVTSDISLYTPPTTITVTTHDQSSPNFSIYGNIPNEASPPTATIDPQTEQGKSTTN</sequence>
<dbReference type="Proteomes" id="UP000735302">
    <property type="component" value="Unassembled WGS sequence"/>
</dbReference>
<comment type="caution">
    <text evidence="2">The sequence shown here is derived from an EMBL/GenBank/DDBJ whole genome shotgun (WGS) entry which is preliminary data.</text>
</comment>
<accession>A0AAV3Y3H7</accession>
<dbReference type="EMBL" id="BLXT01000492">
    <property type="protein sequence ID" value="GFN77548.1"/>
    <property type="molecule type" value="Genomic_DNA"/>
</dbReference>
<evidence type="ECO:0000313" key="3">
    <source>
        <dbReference type="Proteomes" id="UP000735302"/>
    </source>
</evidence>
<protein>
    <submittedName>
        <fullName evidence="2">Uncharacterized protein</fullName>
    </submittedName>
</protein>
<feature type="region of interest" description="Disordered" evidence="1">
    <location>
        <begin position="16"/>
        <end position="37"/>
    </location>
</feature>
<feature type="region of interest" description="Disordered" evidence="1">
    <location>
        <begin position="77"/>
        <end position="117"/>
    </location>
</feature>
<name>A0AAV3Y3H7_9GAST</name>
<feature type="compositionally biased region" description="Polar residues" evidence="1">
    <location>
        <begin position="81"/>
        <end position="90"/>
    </location>
</feature>
<reference evidence="2 3" key="1">
    <citation type="journal article" date="2021" name="Elife">
        <title>Chloroplast acquisition without the gene transfer in kleptoplastic sea slugs, Plakobranchus ocellatus.</title>
        <authorList>
            <person name="Maeda T."/>
            <person name="Takahashi S."/>
            <person name="Yoshida T."/>
            <person name="Shimamura S."/>
            <person name="Takaki Y."/>
            <person name="Nagai Y."/>
            <person name="Toyoda A."/>
            <person name="Suzuki Y."/>
            <person name="Arimoto A."/>
            <person name="Ishii H."/>
            <person name="Satoh N."/>
            <person name="Nishiyama T."/>
            <person name="Hasebe M."/>
            <person name="Maruyama T."/>
            <person name="Minagawa J."/>
            <person name="Obokata J."/>
            <person name="Shigenobu S."/>
        </authorList>
    </citation>
    <scope>NUCLEOTIDE SEQUENCE [LARGE SCALE GENOMIC DNA]</scope>
</reference>
<dbReference type="AlphaFoldDB" id="A0AAV3Y3H7"/>
<evidence type="ECO:0000256" key="1">
    <source>
        <dbReference type="SAM" id="MobiDB-lite"/>
    </source>
</evidence>
<gene>
    <name evidence="2" type="ORF">PoB_000405400</name>
</gene>
<keyword evidence="3" id="KW-1185">Reference proteome</keyword>
<organism evidence="2 3">
    <name type="scientific">Plakobranchus ocellatus</name>
    <dbReference type="NCBI Taxonomy" id="259542"/>
    <lineage>
        <taxon>Eukaryota</taxon>
        <taxon>Metazoa</taxon>
        <taxon>Spiralia</taxon>
        <taxon>Lophotrochozoa</taxon>
        <taxon>Mollusca</taxon>
        <taxon>Gastropoda</taxon>
        <taxon>Heterobranchia</taxon>
        <taxon>Euthyneura</taxon>
        <taxon>Panpulmonata</taxon>
        <taxon>Sacoglossa</taxon>
        <taxon>Placobranchoidea</taxon>
        <taxon>Plakobranchidae</taxon>
        <taxon>Plakobranchus</taxon>
    </lineage>
</organism>
<evidence type="ECO:0000313" key="2">
    <source>
        <dbReference type="EMBL" id="GFN77548.1"/>
    </source>
</evidence>
<feature type="compositionally biased region" description="Polar residues" evidence="1">
    <location>
        <begin position="99"/>
        <end position="117"/>
    </location>
</feature>